<comment type="caution">
    <text evidence="2">The sequence shown here is derived from an EMBL/GenBank/DDBJ whole genome shotgun (WGS) entry which is preliminary data.</text>
</comment>
<keyword evidence="3" id="KW-1185">Reference proteome</keyword>
<accession>A0ABV3UQK0</accession>
<dbReference type="Gene3D" id="3.90.1580.10">
    <property type="entry name" value="paralog of FGE (formylglycine-generating enzyme)"/>
    <property type="match status" value="1"/>
</dbReference>
<dbReference type="Proteomes" id="UP001558101">
    <property type="component" value="Unassembled WGS sequence"/>
</dbReference>
<proteinExistence type="predicted"/>
<protein>
    <submittedName>
        <fullName evidence="2">Formylglycine-generating enzyme family protein</fullName>
    </submittedName>
</protein>
<evidence type="ECO:0000313" key="3">
    <source>
        <dbReference type="Proteomes" id="UP001558101"/>
    </source>
</evidence>
<dbReference type="InterPro" id="IPR042095">
    <property type="entry name" value="SUMF_sf"/>
</dbReference>
<dbReference type="RefSeq" id="WP_368454659.1">
    <property type="nucleotide sequence ID" value="NZ_JBFQXQ010000149.1"/>
</dbReference>
<feature type="non-terminal residue" evidence="2">
    <location>
        <position position="1"/>
    </location>
</feature>
<sequence>VKGGEFMMGDFGPFVGEHIPYSIQQDDKKLHKVILNRFMISKYKETNKDYNTYLEITGKKRPPVRPFTKDYPLLLGDGYSAFSTCQQAKDYCLWLGAQKGKKDDLATEAQLEYAARLEGKDLCYETRNG</sequence>
<dbReference type="EMBL" id="JBFQXQ010000149">
    <property type="protein sequence ID" value="MEX3175548.1"/>
    <property type="molecule type" value="Genomic_DNA"/>
</dbReference>
<evidence type="ECO:0000313" key="2">
    <source>
        <dbReference type="EMBL" id="MEX3175548.1"/>
    </source>
</evidence>
<reference evidence="2 3" key="1">
    <citation type="submission" date="2024-07" db="EMBL/GenBank/DDBJ databases">
        <title>Genomes of novel Serratia strains from suburban soil.</title>
        <authorList>
            <person name="Markert E.X."/>
            <person name="Severe K."/>
            <person name="Severe L."/>
            <person name="Twing K.I."/>
            <person name="Ward L.M."/>
        </authorList>
    </citation>
    <scope>NUCLEOTIDE SEQUENCE [LARGE SCALE GENOMIC DNA]</scope>
    <source>
        <strain evidence="2 3">3C-UT</strain>
    </source>
</reference>
<dbReference type="InterPro" id="IPR016187">
    <property type="entry name" value="CTDL_fold"/>
</dbReference>
<dbReference type="SUPFAM" id="SSF56436">
    <property type="entry name" value="C-type lectin-like"/>
    <property type="match status" value="1"/>
</dbReference>
<evidence type="ECO:0000259" key="1">
    <source>
        <dbReference type="Pfam" id="PF03781"/>
    </source>
</evidence>
<gene>
    <name evidence="2" type="ORF">AB4M04_26235</name>
</gene>
<dbReference type="Pfam" id="PF03781">
    <property type="entry name" value="FGE-sulfatase"/>
    <property type="match status" value="1"/>
</dbReference>
<dbReference type="InterPro" id="IPR005532">
    <property type="entry name" value="SUMF_dom"/>
</dbReference>
<organism evidence="2 3">
    <name type="scientific">Serratia quinivorans</name>
    <dbReference type="NCBI Taxonomy" id="137545"/>
    <lineage>
        <taxon>Bacteria</taxon>
        <taxon>Pseudomonadati</taxon>
        <taxon>Pseudomonadota</taxon>
        <taxon>Gammaproteobacteria</taxon>
        <taxon>Enterobacterales</taxon>
        <taxon>Yersiniaceae</taxon>
        <taxon>Serratia</taxon>
    </lineage>
</organism>
<name>A0ABV3UQK0_9GAMM</name>
<feature type="domain" description="Sulfatase-modifying factor enzyme-like" evidence="1">
    <location>
        <begin position="1"/>
        <end position="128"/>
    </location>
</feature>
<feature type="non-terminal residue" evidence="2">
    <location>
        <position position="129"/>
    </location>
</feature>